<dbReference type="InterPro" id="IPR000084">
    <property type="entry name" value="PE-PGRS_N"/>
</dbReference>
<reference evidence="2 3" key="1">
    <citation type="journal article" date="2019" name="Emerg. Microbes Infect.">
        <title>Comprehensive subspecies identification of 175 nontuberculous mycobacteria species based on 7547 genomic profiles.</title>
        <authorList>
            <person name="Matsumoto Y."/>
            <person name="Kinjo T."/>
            <person name="Motooka D."/>
            <person name="Nabeya D."/>
            <person name="Jung N."/>
            <person name="Uechi K."/>
            <person name="Horii T."/>
            <person name="Iida T."/>
            <person name="Fujita J."/>
            <person name="Nakamura S."/>
        </authorList>
    </citation>
    <scope>NUCLEOTIDE SEQUENCE [LARGE SCALE GENOMIC DNA]</scope>
    <source>
        <strain evidence="2 3">JCM 12657</strain>
    </source>
</reference>
<dbReference type="AlphaFoldDB" id="A0A7I7LIP1"/>
<evidence type="ECO:0000313" key="3">
    <source>
        <dbReference type="Proteomes" id="UP000467164"/>
    </source>
</evidence>
<dbReference type="Gene3D" id="1.10.287.850">
    <property type="entry name" value="HP0062-like domain"/>
    <property type="match status" value="1"/>
</dbReference>
<keyword evidence="3" id="KW-1185">Reference proteome</keyword>
<gene>
    <name evidence="2" type="ORF">MSHO_48020</name>
</gene>
<proteinExistence type="predicted"/>
<name>A0A7I7LIP1_9MYCO</name>
<dbReference type="SUPFAM" id="SSF140459">
    <property type="entry name" value="PE/PPE dimer-like"/>
    <property type="match status" value="1"/>
</dbReference>
<sequence length="207" mass="19069">MSFVVTAPQLLEAAAAQLAGIGSSISTASATAASPTAMLVGALGADEISAAVAVMFGNHAQAYQAVSAQAAAFHDRFVQALTASAESYAGAEAASAAVLQTVGQDLVNVVNRPTQALLGRPPIGNGSDAASGSGANGGAGGILYGNGGAGGSGGSSTSGAGGAGGAGGSGGWLWGAGGTGGAGGRGGLVYGDGGRGGDGGLGRVCLM</sequence>
<dbReference type="KEGG" id="msho:MSHO_48020"/>
<dbReference type="Proteomes" id="UP000467164">
    <property type="component" value="Chromosome"/>
</dbReference>
<dbReference type="InterPro" id="IPR038332">
    <property type="entry name" value="PPE_sf"/>
</dbReference>
<protein>
    <recommendedName>
        <fullName evidence="1">PE domain-containing protein</fullName>
    </recommendedName>
</protein>
<accession>A0A7I7LIP1</accession>
<dbReference type="EMBL" id="AP022572">
    <property type="protein sequence ID" value="BBX59457.1"/>
    <property type="molecule type" value="Genomic_DNA"/>
</dbReference>
<organism evidence="2 3">
    <name type="scientific">Mycobacterium shottsii</name>
    <dbReference type="NCBI Taxonomy" id="133549"/>
    <lineage>
        <taxon>Bacteria</taxon>
        <taxon>Bacillati</taxon>
        <taxon>Actinomycetota</taxon>
        <taxon>Actinomycetes</taxon>
        <taxon>Mycobacteriales</taxon>
        <taxon>Mycobacteriaceae</taxon>
        <taxon>Mycobacterium</taxon>
        <taxon>Mycobacterium ulcerans group</taxon>
    </lineage>
</organism>
<evidence type="ECO:0000313" key="2">
    <source>
        <dbReference type="EMBL" id="BBX59457.1"/>
    </source>
</evidence>
<feature type="domain" description="PE" evidence="1">
    <location>
        <begin position="4"/>
        <end position="94"/>
    </location>
</feature>
<evidence type="ECO:0000259" key="1">
    <source>
        <dbReference type="Pfam" id="PF00934"/>
    </source>
</evidence>
<dbReference type="Pfam" id="PF00934">
    <property type="entry name" value="PE"/>
    <property type="match status" value="1"/>
</dbReference>